<evidence type="ECO:0000313" key="3">
    <source>
        <dbReference type="EMBL" id="QBN19321.1"/>
    </source>
</evidence>
<feature type="region of interest" description="Disordered" evidence="2">
    <location>
        <begin position="1"/>
        <end position="43"/>
    </location>
</feature>
<dbReference type="OrthoDB" id="943594at2"/>
<keyword evidence="4" id="KW-1185">Reference proteome</keyword>
<proteinExistence type="predicted"/>
<dbReference type="KEGG" id="fnk:E1750_11085"/>
<sequence length="221" mass="25051">MGIESFDWKSLFINEEGSNQPKNEETKAPSLPQTNKFPDIELNSNVSNNSSNPFLGEVFDVYQKGFESLNQDGFDFFEMYKSVNAVGVTNPQSYQMAFTMGKTINSALTKESLLDKGKFYLTEIEKVYDKFNNTGNAKKSDLNLKITQEKKNLSNSISDLESQIAKLQKELESKRNELNKIDVNNAAQFSQFQLKIEANNLAKQKIQESINIVITGINQYL</sequence>
<evidence type="ECO:0000256" key="2">
    <source>
        <dbReference type="SAM" id="MobiDB-lite"/>
    </source>
</evidence>
<evidence type="ECO:0000313" key="4">
    <source>
        <dbReference type="Proteomes" id="UP000291124"/>
    </source>
</evidence>
<reference evidence="4" key="1">
    <citation type="submission" date="2019-03" db="EMBL/GenBank/DDBJ databases">
        <title>Flavobacterium sp.</title>
        <authorList>
            <person name="Kim H."/>
        </authorList>
    </citation>
    <scope>NUCLEOTIDE SEQUENCE [LARGE SCALE GENOMIC DNA]</scope>
    <source>
        <strain evidence="4">GS13</strain>
    </source>
</reference>
<dbReference type="AlphaFoldDB" id="A0A4P6Y8U0"/>
<organism evidence="3 4">
    <name type="scientific">Flavobacterium nackdongense</name>
    <dbReference type="NCBI Taxonomy" id="2547394"/>
    <lineage>
        <taxon>Bacteria</taxon>
        <taxon>Pseudomonadati</taxon>
        <taxon>Bacteroidota</taxon>
        <taxon>Flavobacteriia</taxon>
        <taxon>Flavobacteriales</taxon>
        <taxon>Flavobacteriaceae</taxon>
        <taxon>Flavobacterium</taxon>
    </lineage>
</organism>
<dbReference type="Proteomes" id="UP000291124">
    <property type="component" value="Chromosome"/>
</dbReference>
<feature type="coiled-coil region" evidence="1">
    <location>
        <begin position="143"/>
        <end position="184"/>
    </location>
</feature>
<name>A0A4P6Y8U0_9FLAO</name>
<accession>A0A4P6Y8U0</accession>
<protein>
    <submittedName>
        <fullName evidence="3">Uncharacterized protein</fullName>
    </submittedName>
</protein>
<dbReference type="EMBL" id="CP037933">
    <property type="protein sequence ID" value="QBN19321.1"/>
    <property type="molecule type" value="Genomic_DNA"/>
</dbReference>
<dbReference type="RefSeq" id="WP_133276839.1">
    <property type="nucleotide sequence ID" value="NZ_CP037933.1"/>
</dbReference>
<evidence type="ECO:0000256" key="1">
    <source>
        <dbReference type="SAM" id="Coils"/>
    </source>
</evidence>
<gene>
    <name evidence="3" type="ORF">E1750_11085</name>
</gene>
<keyword evidence="1" id="KW-0175">Coiled coil</keyword>